<accession>A0A1Y2EIZ7</accession>
<organism evidence="2 3">
    <name type="scientific">Pseudomassariella vexata</name>
    <dbReference type="NCBI Taxonomy" id="1141098"/>
    <lineage>
        <taxon>Eukaryota</taxon>
        <taxon>Fungi</taxon>
        <taxon>Dikarya</taxon>
        <taxon>Ascomycota</taxon>
        <taxon>Pezizomycotina</taxon>
        <taxon>Sordariomycetes</taxon>
        <taxon>Xylariomycetidae</taxon>
        <taxon>Amphisphaeriales</taxon>
        <taxon>Pseudomassariaceae</taxon>
        <taxon>Pseudomassariella</taxon>
    </lineage>
</organism>
<evidence type="ECO:0000256" key="1">
    <source>
        <dbReference type="SAM" id="MobiDB-lite"/>
    </source>
</evidence>
<feature type="region of interest" description="Disordered" evidence="1">
    <location>
        <begin position="14"/>
        <end position="76"/>
    </location>
</feature>
<dbReference type="EMBL" id="MCFJ01000001">
    <property type="protein sequence ID" value="ORY71551.1"/>
    <property type="molecule type" value="Genomic_DNA"/>
</dbReference>
<dbReference type="AlphaFoldDB" id="A0A1Y2EIZ7"/>
<dbReference type="GeneID" id="63775363"/>
<gene>
    <name evidence="2" type="ORF">BCR38DRAFT_417358</name>
</gene>
<name>A0A1Y2EIZ7_9PEZI</name>
<feature type="non-terminal residue" evidence="2">
    <location>
        <position position="1"/>
    </location>
</feature>
<protein>
    <submittedName>
        <fullName evidence="2">Uncharacterized protein</fullName>
    </submittedName>
</protein>
<keyword evidence="3" id="KW-1185">Reference proteome</keyword>
<evidence type="ECO:0000313" key="3">
    <source>
        <dbReference type="Proteomes" id="UP000193689"/>
    </source>
</evidence>
<comment type="caution">
    <text evidence="2">The sequence shown here is derived from an EMBL/GenBank/DDBJ whole genome shotgun (WGS) entry which is preliminary data.</text>
</comment>
<sequence length="156" mass="17317">SSQWLEDEFQGPFANSAAVAGPSGEDAQFVPPDSGFTQSTVVEGDDNAIPNFPNIDDILSPRTPTDRAASQSSTPQTPLPAGVIFLQKVLEVFRAGMLNIDRPSARKPAWQKLVELLNQDTQYVWSIDKVSKKYADERIRWARDILGRISYWGIHS</sequence>
<evidence type="ECO:0000313" key="2">
    <source>
        <dbReference type="EMBL" id="ORY71551.1"/>
    </source>
</evidence>
<reference evidence="2 3" key="1">
    <citation type="submission" date="2016-07" db="EMBL/GenBank/DDBJ databases">
        <title>Pervasive Adenine N6-methylation of Active Genes in Fungi.</title>
        <authorList>
            <consortium name="DOE Joint Genome Institute"/>
            <person name="Mondo S.J."/>
            <person name="Dannebaum R.O."/>
            <person name="Kuo R.C."/>
            <person name="Labutti K."/>
            <person name="Haridas S."/>
            <person name="Kuo A."/>
            <person name="Salamov A."/>
            <person name="Ahrendt S.R."/>
            <person name="Lipzen A."/>
            <person name="Sullivan W."/>
            <person name="Andreopoulos W.B."/>
            <person name="Clum A."/>
            <person name="Lindquist E."/>
            <person name="Daum C."/>
            <person name="Ramamoorthy G.K."/>
            <person name="Gryganskyi A."/>
            <person name="Culley D."/>
            <person name="Magnuson J.K."/>
            <person name="James T.Y."/>
            <person name="O'Malley M.A."/>
            <person name="Stajich J.E."/>
            <person name="Spatafora J.W."/>
            <person name="Visel A."/>
            <person name="Grigoriev I.V."/>
        </authorList>
    </citation>
    <scope>NUCLEOTIDE SEQUENCE [LARGE SCALE GENOMIC DNA]</scope>
    <source>
        <strain evidence="2 3">CBS 129021</strain>
    </source>
</reference>
<dbReference type="InParanoid" id="A0A1Y2EIZ7"/>
<proteinExistence type="predicted"/>
<dbReference type="RefSeq" id="XP_040721143.1">
    <property type="nucleotide sequence ID" value="XM_040859151.1"/>
</dbReference>
<dbReference type="Proteomes" id="UP000193689">
    <property type="component" value="Unassembled WGS sequence"/>
</dbReference>